<organism evidence="1 2">
    <name type="scientific">Ilex paraguariensis</name>
    <name type="common">yerba mate</name>
    <dbReference type="NCBI Taxonomy" id="185542"/>
    <lineage>
        <taxon>Eukaryota</taxon>
        <taxon>Viridiplantae</taxon>
        <taxon>Streptophyta</taxon>
        <taxon>Embryophyta</taxon>
        <taxon>Tracheophyta</taxon>
        <taxon>Spermatophyta</taxon>
        <taxon>Magnoliopsida</taxon>
        <taxon>eudicotyledons</taxon>
        <taxon>Gunneridae</taxon>
        <taxon>Pentapetalae</taxon>
        <taxon>asterids</taxon>
        <taxon>campanulids</taxon>
        <taxon>Aquifoliales</taxon>
        <taxon>Aquifoliaceae</taxon>
        <taxon>Ilex</taxon>
    </lineage>
</organism>
<protein>
    <submittedName>
        <fullName evidence="1">Uncharacterized protein</fullName>
    </submittedName>
</protein>
<sequence>MSNEGEDVHMIVDLGEELGSIDFGERSQVSFYIGEEQGNAGATDPGHRANVRRVGHGANAGRAVQIADHVASMARGEEIWHKVTAMCSDLGVLGKEAALGVAVMRKALSKAIALGAAGVLALHWLPK</sequence>
<accession>A0ABC8RBH5</accession>
<evidence type="ECO:0000313" key="2">
    <source>
        <dbReference type="Proteomes" id="UP001642360"/>
    </source>
</evidence>
<name>A0ABC8RBH5_9AQUA</name>
<dbReference type="Proteomes" id="UP001642360">
    <property type="component" value="Unassembled WGS sequence"/>
</dbReference>
<gene>
    <name evidence="1" type="ORF">ILEXP_LOCUS9984</name>
</gene>
<proteinExistence type="predicted"/>
<keyword evidence="2" id="KW-1185">Reference proteome</keyword>
<dbReference type="EMBL" id="CAUOFW020001220">
    <property type="protein sequence ID" value="CAK9142304.1"/>
    <property type="molecule type" value="Genomic_DNA"/>
</dbReference>
<evidence type="ECO:0000313" key="1">
    <source>
        <dbReference type="EMBL" id="CAK9142304.1"/>
    </source>
</evidence>
<dbReference type="AlphaFoldDB" id="A0ABC8RBH5"/>
<comment type="caution">
    <text evidence="1">The sequence shown here is derived from an EMBL/GenBank/DDBJ whole genome shotgun (WGS) entry which is preliminary data.</text>
</comment>
<reference evidence="1 2" key="1">
    <citation type="submission" date="2024-02" db="EMBL/GenBank/DDBJ databases">
        <authorList>
            <person name="Vignale AGUSTIN F."/>
            <person name="Sosa J E."/>
            <person name="Modenutti C."/>
        </authorList>
    </citation>
    <scope>NUCLEOTIDE SEQUENCE [LARGE SCALE GENOMIC DNA]</scope>
</reference>